<protein>
    <submittedName>
        <fullName evidence="4">MBL fold metallo-hydrolase</fullName>
    </submittedName>
</protein>
<dbReference type="InterPro" id="IPR036866">
    <property type="entry name" value="RibonucZ/Hydroxyglut_hydro"/>
</dbReference>
<evidence type="ECO:0000313" key="4">
    <source>
        <dbReference type="EMBL" id="MCA9380638.1"/>
    </source>
</evidence>
<dbReference type="InterPro" id="IPR011108">
    <property type="entry name" value="RMMBL"/>
</dbReference>
<dbReference type="GO" id="GO:0004521">
    <property type="term" value="F:RNA endonuclease activity"/>
    <property type="evidence" value="ECO:0007669"/>
    <property type="project" value="TreeGrafter"/>
</dbReference>
<evidence type="ECO:0000256" key="1">
    <source>
        <dbReference type="ARBA" id="ARBA00022801"/>
    </source>
</evidence>
<evidence type="ECO:0000259" key="3">
    <source>
        <dbReference type="SMART" id="SM01027"/>
    </source>
</evidence>
<dbReference type="PANTHER" id="PTHR11203:SF37">
    <property type="entry name" value="INTEGRATOR COMPLEX SUBUNIT 11"/>
    <property type="match status" value="1"/>
</dbReference>
<dbReference type="Gene3D" id="3.40.50.10890">
    <property type="match status" value="1"/>
</dbReference>
<evidence type="ECO:0000259" key="2">
    <source>
        <dbReference type="SMART" id="SM00849"/>
    </source>
</evidence>
<reference evidence="4" key="2">
    <citation type="journal article" date="2021" name="Microbiome">
        <title>Successional dynamics and alternative stable states in a saline activated sludge microbial community over 9 years.</title>
        <authorList>
            <person name="Wang Y."/>
            <person name="Ye J."/>
            <person name="Ju F."/>
            <person name="Liu L."/>
            <person name="Boyd J.A."/>
            <person name="Deng Y."/>
            <person name="Parks D.H."/>
            <person name="Jiang X."/>
            <person name="Yin X."/>
            <person name="Woodcroft B.J."/>
            <person name="Tyson G.W."/>
            <person name="Hugenholtz P."/>
            <person name="Polz M.F."/>
            <person name="Zhang T."/>
        </authorList>
    </citation>
    <scope>NUCLEOTIDE SEQUENCE</scope>
    <source>
        <strain evidence="4">HKST-UBA13</strain>
    </source>
</reference>
<sequence length="455" mass="50997">MIQIGFHGAAKTVTGSNYFIKTDNGNFIVDCGMFQGPDVEGRNLEPFAYNPAEADFALLTHAHIDHSGMLPKLYKGGFRGKIYATNHTIQISNLLLMDSAKIQENNFKMGEPYGKYTDQVALVYNSYDAEETTHLFESVHFEDEFEPLPGIKVKFIRAGHILGAASIEVDIKDGDGSKKIIFSGDIGRLQSPLIDTFDTDYKSDPDYVLIESLYGAEVHPNRNDNVEDMLREINETLDKGGNVFIPTFSVQRTQEVLHDLKTAQEEGKLAKDQPVWLDSPLAQKVSYIYLTALTGKDERLFTFDSLRFVKKAKQSYGLTKQKGQIILAGSGMADGGRIMHHLQTGLENPKNTVLFVGYQAEGTLGRELKDGAKEVIIEKTKVNVKARIVAYEGFSAHGDSQDYKAWIQRFNTDKLKNTFLIHAEEDRAEAFDKELDKIGILKSHIPDWKEEVNLS</sequence>
<dbReference type="CDD" id="cd16295">
    <property type="entry name" value="TTHA0252-CPSF-like_MBL-fold"/>
    <property type="match status" value="1"/>
</dbReference>
<dbReference type="GO" id="GO:0016787">
    <property type="term" value="F:hydrolase activity"/>
    <property type="evidence" value="ECO:0007669"/>
    <property type="project" value="UniProtKB-KW"/>
</dbReference>
<dbReference type="InterPro" id="IPR050698">
    <property type="entry name" value="MBL"/>
</dbReference>
<dbReference type="AlphaFoldDB" id="A0A955IES5"/>
<keyword evidence="1" id="KW-0378">Hydrolase</keyword>
<comment type="caution">
    <text evidence="4">The sequence shown here is derived from an EMBL/GenBank/DDBJ whole genome shotgun (WGS) entry which is preliminary data.</text>
</comment>
<dbReference type="PANTHER" id="PTHR11203">
    <property type="entry name" value="CLEAVAGE AND POLYADENYLATION SPECIFICITY FACTOR FAMILY MEMBER"/>
    <property type="match status" value="1"/>
</dbReference>
<dbReference type="Pfam" id="PF07521">
    <property type="entry name" value="RMMBL"/>
    <property type="match status" value="1"/>
</dbReference>
<feature type="domain" description="Metallo-beta-lactamase" evidence="2">
    <location>
        <begin position="14"/>
        <end position="237"/>
    </location>
</feature>
<dbReference type="EMBL" id="JAGQLJ010000001">
    <property type="protein sequence ID" value="MCA9380638.1"/>
    <property type="molecule type" value="Genomic_DNA"/>
</dbReference>
<gene>
    <name evidence="4" type="ORF">KC678_00035</name>
</gene>
<dbReference type="Pfam" id="PF00753">
    <property type="entry name" value="Lactamase_B"/>
    <property type="match status" value="1"/>
</dbReference>
<evidence type="ECO:0000313" key="5">
    <source>
        <dbReference type="Proteomes" id="UP000775877"/>
    </source>
</evidence>
<name>A0A955IES5_9BACT</name>
<dbReference type="SUPFAM" id="SSF56281">
    <property type="entry name" value="Metallo-hydrolase/oxidoreductase"/>
    <property type="match status" value="1"/>
</dbReference>
<reference evidence="4" key="1">
    <citation type="submission" date="2020-04" db="EMBL/GenBank/DDBJ databases">
        <authorList>
            <person name="Zhang T."/>
        </authorList>
    </citation>
    <scope>NUCLEOTIDE SEQUENCE</scope>
    <source>
        <strain evidence="4">HKST-UBA13</strain>
    </source>
</reference>
<proteinExistence type="predicted"/>
<organism evidence="4 5">
    <name type="scientific">Candidatus Dojkabacteria bacterium</name>
    <dbReference type="NCBI Taxonomy" id="2099670"/>
    <lineage>
        <taxon>Bacteria</taxon>
        <taxon>Candidatus Dojkabacteria</taxon>
    </lineage>
</organism>
<feature type="domain" description="Beta-Casp" evidence="3">
    <location>
        <begin position="253"/>
        <end position="368"/>
    </location>
</feature>
<dbReference type="Gene3D" id="3.60.15.10">
    <property type="entry name" value="Ribonuclease Z/Hydroxyacylglutathione hydrolase-like"/>
    <property type="match status" value="1"/>
</dbReference>
<dbReference type="InterPro" id="IPR022712">
    <property type="entry name" value="Beta_Casp"/>
</dbReference>
<dbReference type="InterPro" id="IPR001279">
    <property type="entry name" value="Metallo-B-lactamas"/>
</dbReference>
<dbReference type="Pfam" id="PF10996">
    <property type="entry name" value="Beta-Casp"/>
    <property type="match status" value="1"/>
</dbReference>
<accession>A0A955IES5</accession>
<dbReference type="SMART" id="SM01027">
    <property type="entry name" value="Beta-Casp"/>
    <property type="match status" value="1"/>
</dbReference>
<dbReference type="Proteomes" id="UP000775877">
    <property type="component" value="Unassembled WGS sequence"/>
</dbReference>
<dbReference type="SMART" id="SM00849">
    <property type="entry name" value="Lactamase_B"/>
    <property type="match status" value="1"/>
</dbReference>